<evidence type="ECO:0000256" key="3">
    <source>
        <dbReference type="ARBA" id="ARBA00022692"/>
    </source>
</evidence>
<protein>
    <recommendedName>
        <fullName evidence="11">GH16 domain-containing protein</fullName>
    </recommendedName>
</protein>
<keyword evidence="4" id="KW-0735">Signal-anchor</keyword>
<feature type="domain" description="GH16" evidence="11">
    <location>
        <begin position="181"/>
        <end position="625"/>
    </location>
</feature>
<dbReference type="PANTHER" id="PTHR31361:SF1">
    <property type="entry name" value="BETA-GLUCAN SYNTHESIS-ASSOCIATED PROTEIN KRE6-RELATED"/>
    <property type="match status" value="1"/>
</dbReference>
<name>A0AAD9ZBB0_9LECA</name>
<sequence length="674" mass="74045">MSSSDSSPPGTREPTAPVHVRLNSSSSNLLTNDANSNQPLAPSRQRSSRSLVPQQRSTPTSSTTAASERGNIALNRLYNGGPMDSSETLLIPPTRSRTHRFRDEESAPGSPVDAFSRRTSFSSDGKGRDSRIYGMDPFADSRTPSRAGSDDENVNTQTVSEKYNILPSAGLLLFPEDVEKDDWLHNPDPNEKESRECNIFTKRGFANVGGLALVVIGLLILFIGYPILTFVQRFTEPTQDCASDPNCIDVGKIPLFQNIRTSLIDPDTPKSAMSKKAPDGSNLNLVFSDEFNTDGRTFYPGDDPYFTAVDLWYGVTQDLEWYDPDAVTTNGGVLELRFDAFQSHGLNYRSGMVQSWNQLCFTGGILEASISLPGRGDTVGFWPGFWSMGNLGRPGYAATTDGMWPYSYDNTCDAGITANQSQTDGTSYLPGMRLPACTCSGEDHPTPGKSRSAPEIDVIEASVVPLGPQGSTNMIGAVSQSCQLAPFDIWYQPDTDFIEVYDDSISLLNSYQGAPFQQALSGLTNINNDWYNAKDYAKYAFYYEPGAKGQITWSVADVPVWKLDARAIGPNGNVGQRVIPMEPMAVVMNFGMSPGFSAINLTGIITTLPATMRFDYIRIYQNPDDTSMTCDPPGYETTQYIRNHMDAYTNPNKTQWHQTPHSWPKNTLVDNCKS</sequence>
<keyword evidence="3 10" id="KW-0812">Transmembrane</keyword>
<dbReference type="SUPFAM" id="SSF49899">
    <property type="entry name" value="Concanavalin A-like lectins/glucanases"/>
    <property type="match status" value="1"/>
</dbReference>
<comment type="similarity">
    <text evidence="2">Belongs to the SKN1/KRE6 family.</text>
</comment>
<evidence type="ECO:0000256" key="8">
    <source>
        <dbReference type="ARBA" id="ARBA00023316"/>
    </source>
</evidence>
<dbReference type="Pfam" id="PF03935">
    <property type="entry name" value="SKN1_KRE6_Sbg1"/>
    <property type="match status" value="1"/>
</dbReference>
<evidence type="ECO:0000313" key="12">
    <source>
        <dbReference type="EMBL" id="KAK3172958.1"/>
    </source>
</evidence>
<dbReference type="AlphaFoldDB" id="A0AAD9ZBB0"/>
<keyword evidence="7" id="KW-0325">Glycoprotein</keyword>
<dbReference type="GO" id="GO:0031505">
    <property type="term" value="P:fungal-type cell wall organization"/>
    <property type="evidence" value="ECO:0007669"/>
    <property type="project" value="TreeGrafter"/>
</dbReference>
<evidence type="ECO:0000256" key="5">
    <source>
        <dbReference type="ARBA" id="ARBA00022989"/>
    </source>
</evidence>
<proteinExistence type="inferred from homology"/>
<evidence type="ECO:0000256" key="4">
    <source>
        <dbReference type="ARBA" id="ARBA00022968"/>
    </source>
</evidence>
<evidence type="ECO:0000256" key="9">
    <source>
        <dbReference type="SAM" id="MobiDB-lite"/>
    </source>
</evidence>
<dbReference type="GO" id="GO:0005886">
    <property type="term" value="C:plasma membrane"/>
    <property type="evidence" value="ECO:0007669"/>
    <property type="project" value="TreeGrafter"/>
</dbReference>
<keyword evidence="6 10" id="KW-0472">Membrane</keyword>
<feature type="compositionally biased region" description="Polar residues" evidence="9">
    <location>
        <begin position="38"/>
        <end position="56"/>
    </location>
</feature>
<evidence type="ECO:0000256" key="2">
    <source>
        <dbReference type="ARBA" id="ARBA00010962"/>
    </source>
</evidence>
<comment type="subcellular location">
    <subcellularLocation>
        <location evidence="1">Membrane</location>
        <topology evidence="1">Single-pass type II membrane protein</topology>
    </subcellularLocation>
</comment>
<dbReference type="PROSITE" id="PS51762">
    <property type="entry name" value="GH16_2"/>
    <property type="match status" value="1"/>
</dbReference>
<evidence type="ECO:0000256" key="10">
    <source>
        <dbReference type="SAM" id="Phobius"/>
    </source>
</evidence>
<evidence type="ECO:0000313" key="13">
    <source>
        <dbReference type="Proteomes" id="UP001276659"/>
    </source>
</evidence>
<dbReference type="InterPro" id="IPR005629">
    <property type="entry name" value="Skn1/Kre6/Sbg1"/>
</dbReference>
<feature type="transmembrane region" description="Helical" evidence="10">
    <location>
        <begin position="205"/>
        <end position="228"/>
    </location>
</feature>
<dbReference type="CDD" id="cd02180">
    <property type="entry name" value="GH16_fungal_KRE6_glucanase"/>
    <property type="match status" value="1"/>
</dbReference>
<dbReference type="GO" id="GO:0015926">
    <property type="term" value="F:glucosidase activity"/>
    <property type="evidence" value="ECO:0007669"/>
    <property type="project" value="TreeGrafter"/>
</dbReference>
<comment type="caution">
    <text evidence="12">The sequence shown here is derived from an EMBL/GenBank/DDBJ whole genome shotgun (WGS) entry which is preliminary data.</text>
</comment>
<feature type="compositionally biased region" description="Low complexity" evidence="9">
    <location>
        <begin position="22"/>
        <end position="37"/>
    </location>
</feature>
<dbReference type="EMBL" id="JASNWA010000007">
    <property type="protein sequence ID" value="KAK3172958.1"/>
    <property type="molecule type" value="Genomic_DNA"/>
</dbReference>
<evidence type="ECO:0000256" key="6">
    <source>
        <dbReference type="ARBA" id="ARBA00023136"/>
    </source>
</evidence>
<dbReference type="InterPro" id="IPR013320">
    <property type="entry name" value="ConA-like_dom_sf"/>
</dbReference>
<keyword evidence="8" id="KW-0961">Cell wall biogenesis/degradation</keyword>
<evidence type="ECO:0000256" key="7">
    <source>
        <dbReference type="ARBA" id="ARBA00023180"/>
    </source>
</evidence>
<dbReference type="GO" id="GO:0006078">
    <property type="term" value="P:(1-&gt;6)-beta-D-glucan biosynthetic process"/>
    <property type="evidence" value="ECO:0007669"/>
    <property type="project" value="TreeGrafter"/>
</dbReference>
<dbReference type="Proteomes" id="UP001276659">
    <property type="component" value="Unassembled WGS sequence"/>
</dbReference>
<gene>
    <name evidence="12" type="ORF">OEA41_006284</name>
</gene>
<keyword evidence="5 10" id="KW-1133">Transmembrane helix</keyword>
<dbReference type="PANTHER" id="PTHR31361">
    <property type="entry name" value="BETA-GLUCAN SYNTHESIS-ASSOCIATED PROTEIN KRE6-RELATED"/>
    <property type="match status" value="1"/>
</dbReference>
<reference evidence="12" key="1">
    <citation type="submission" date="2022-11" db="EMBL/GenBank/DDBJ databases">
        <title>Chromosomal genome sequence assembly and mating type (MAT) locus characterization of the leprose asexual lichenized fungus Lepraria neglecta (Nyl.) Erichsen.</title>
        <authorList>
            <person name="Allen J.L."/>
            <person name="Pfeffer B."/>
        </authorList>
    </citation>
    <scope>NUCLEOTIDE SEQUENCE</scope>
    <source>
        <strain evidence="12">Allen 5258</strain>
    </source>
</reference>
<dbReference type="InterPro" id="IPR000757">
    <property type="entry name" value="Beta-glucanase-like"/>
</dbReference>
<feature type="compositionally biased region" description="Low complexity" evidence="9">
    <location>
        <begin position="57"/>
        <end position="67"/>
    </location>
</feature>
<dbReference type="Gene3D" id="2.60.120.200">
    <property type="match status" value="1"/>
</dbReference>
<dbReference type="GO" id="GO:0005789">
    <property type="term" value="C:endoplasmic reticulum membrane"/>
    <property type="evidence" value="ECO:0007669"/>
    <property type="project" value="TreeGrafter"/>
</dbReference>
<feature type="region of interest" description="Disordered" evidence="9">
    <location>
        <begin position="1"/>
        <end position="155"/>
    </location>
</feature>
<evidence type="ECO:0000259" key="11">
    <source>
        <dbReference type="PROSITE" id="PS51762"/>
    </source>
</evidence>
<keyword evidence="13" id="KW-1185">Reference proteome</keyword>
<accession>A0AAD9ZBB0</accession>
<organism evidence="12 13">
    <name type="scientific">Lepraria neglecta</name>
    <dbReference type="NCBI Taxonomy" id="209136"/>
    <lineage>
        <taxon>Eukaryota</taxon>
        <taxon>Fungi</taxon>
        <taxon>Dikarya</taxon>
        <taxon>Ascomycota</taxon>
        <taxon>Pezizomycotina</taxon>
        <taxon>Lecanoromycetes</taxon>
        <taxon>OSLEUM clade</taxon>
        <taxon>Lecanoromycetidae</taxon>
        <taxon>Lecanorales</taxon>
        <taxon>Lecanorineae</taxon>
        <taxon>Stereocaulaceae</taxon>
        <taxon>Lepraria</taxon>
    </lineage>
</organism>
<evidence type="ECO:0000256" key="1">
    <source>
        <dbReference type="ARBA" id="ARBA00004606"/>
    </source>
</evidence>